<feature type="transmembrane region" description="Helical" evidence="1">
    <location>
        <begin position="129"/>
        <end position="152"/>
    </location>
</feature>
<comment type="caution">
    <text evidence="2">The sequence shown here is derived from an EMBL/GenBank/DDBJ whole genome shotgun (WGS) entry which is preliminary data.</text>
</comment>
<feature type="transmembrane region" description="Helical" evidence="1">
    <location>
        <begin position="322"/>
        <end position="341"/>
    </location>
</feature>
<gene>
    <name evidence="2" type="ORF">ACD_49C00023G0011</name>
</gene>
<keyword evidence="1" id="KW-0472">Membrane</keyword>
<feature type="transmembrane region" description="Helical" evidence="1">
    <location>
        <begin position="191"/>
        <end position="209"/>
    </location>
</feature>
<feature type="transmembrane region" description="Helical" evidence="1">
    <location>
        <begin position="272"/>
        <end position="289"/>
    </location>
</feature>
<dbReference type="AlphaFoldDB" id="K2BD61"/>
<feature type="transmembrane region" description="Helical" evidence="1">
    <location>
        <begin position="6"/>
        <end position="39"/>
    </location>
</feature>
<keyword evidence="1" id="KW-0812">Transmembrane</keyword>
<evidence type="ECO:0000256" key="1">
    <source>
        <dbReference type="SAM" id="Phobius"/>
    </source>
</evidence>
<feature type="transmembrane region" description="Helical" evidence="1">
    <location>
        <begin position="246"/>
        <end position="266"/>
    </location>
</feature>
<keyword evidence="1" id="KW-1133">Transmembrane helix</keyword>
<sequence>MYIFFLIINLSISFIFYIFSNYIESVIFFIIWVFLFVYFSPFRVSRAKTNSKKANLLEKFNFNKNFFLKVVIPNIQKATYIIAFFFFYLSLYWISYSFSWDLFSIFTLVISFFLIVLFFYTLEQNNKVVFLIFRSNFVVYSLLYLFFYFYYFFLSKEINYIFVINSFLSIFWIICLLFYDKISPFFRRNLLYIYSLFHLFIFILFYLNYLFKIEFYILFTYLWMILSIIYFEYLPKIKALSIFDYTSKYFSIILNYIVLIYSMFLLFNLSHVSEILLILFIWFLFNIYIHYKFENYLSFSFVIATLILLYTKFFIWLEIKDFISYIIFIFSLPSLFISYTYLVKIKYINDNYFIHYSGLLFSLATILFYLFKFWDFDILHISILFLIESMLFLSSFVKLKKW</sequence>
<feature type="transmembrane region" description="Helical" evidence="1">
    <location>
        <begin position="378"/>
        <end position="397"/>
    </location>
</feature>
<feature type="transmembrane region" description="Helical" evidence="1">
    <location>
        <begin position="158"/>
        <end position="179"/>
    </location>
</feature>
<feature type="transmembrane region" description="Helical" evidence="1">
    <location>
        <begin position="215"/>
        <end position="234"/>
    </location>
</feature>
<feature type="transmembrane region" description="Helical" evidence="1">
    <location>
        <begin position="353"/>
        <end position="372"/>
    </location>
</feature>
<name>K2BD61_9BACT</name>
<feature type="transmembrane region" description="Helical" evidence="1">
    <location>
        <begin position="296"/>
        <end position="316"/>
    </location>
</feature>
<feature type="transmembrane region" description="Helical" evidence="1">
    <location>
        <begin position="102"/>
        <end position="122"/>
    </location>
</feature>
<reference evidence="2" key="1">
    <citation type="journal article" date="2012" name="Science">
        <title>Fermentation, hydrogen, and sulfur metabolism in multiple uncultivated bacterial phyla.</title>
        <authorList>
            <person name="Wrighton K.C."/>
            <person name="Thomas B.C."/>
            <person name="Sharon I."/>
            <person name="Miller C.S."/>
            <person name="Castelle C.J."/>
            <person name="VerBerkmoes N.C."/>
            <person name="Wilkins M.J."/>
            <person name="Hettich R.L."/>
            <person name="Lipton M.S."/>
            <person name="Williams K.H."/>
            <person name="Long P.E."/>
            <person name="Banfield J.F."/>
        </authorList>
    </citation>
    <scope>NUCLEOTIDE SEQUENCE [LARGE SCALE GENOMIC DNA]</scope>
</reference>
<accession>K2BD61</accession>
<dbReference type="EMBL" id="AMFJ01021609">
    <property type="protein sequence ID" value="EKD66668.1"/>
    <property type="molecule type" value="Genomic_DNA"/>
</dbReference>
<evidence type="ECO:0000313" key="2">
    <source>
        <dbReference type="EMBL" id="EKD66668.1"/>
    </source>
</evidence>
<protein>
    <submittedName>
        <fullName evidence="2">Uncharacterized protein</fullName>
    </submittedName>
</protein>
<proteinExistence type="predicted"/>
<organism evidence="2">
    <name type="scientific">uncultured bacterium</name>
    <name type="common">gcode 4</name>
    <dbReference type="NCBI Taxonomy" id="1234023"/>
    <lineage>
        <taxon>Bacteria</taxon>
        <taxon>environmental samples</taxon>
    </lineage>
</organism>